<dbReference type="PROSITE" id="PS00888">
    <property type="entry name" value="CNMP_BINDING_1"/>
    <property type="match status" value="1"/>
</dbReference>
<dbReference type="Gene3D" id="2.60.120.10">
    <property type="entry name" value="Jelly Rolls"/>
    <property type="match status" value="2"/>
</dbReference>
<dbReference type="Proteomes" id="UP000663848">
    <property type="component" value="Unassembled WGS sequence"/>
</dbReference>
<dbReference type="EMBL" id="CAJNYT010000154">
    <property type="protein sequence ID" value="CAF3335321.1"/>
    <property type="molecule type" value="Genomic_DNA"/>
</dbReference>
<dbReference type="EMBL" id="CAJOBO010001170">
    <property type="protein sequence ID" value="CAF4346916.1"/>
    <property type="molecule type" value="Genomic_DNA"/>
</dbReference>
<dbReference type="PROSITE" id="PS50042">
    <property type="entry name" value="CNMP_BINDING_3"/>
    <property type="match status" value="1"/>
</dbReference>
<dbReference type="SMART" id="SM00100">
    <property type="entry name" value="cNMP"/>
    <property type="match status" value="1"/>
</dbReference>
<name>A0A817MBF2_9BILA</name>
<accession>A0A817MBF2</accession>
<gene>
    <name evidence="5" type="ORF">FME351_LOCUS5985</name>
    <name evidence="4" type="ORF">GRG538_LOCUS4101</name>
    <name evidence="7" type="ORF">HFQ381_LOCUS16481</name>
    <name evidence="6" type="ORF">LUA448_LOCUS32986</name>
    <name evidence="8" type="ORF">QYT958_LOCUS5095</name>
    <name evidence="3" type="ORF">TIS948_LOCUS3349</name>
    <name evidence="9" type="ORF">TSG867_LOCUS24482</name>
</gene>
<dbReference type="OrthoDB" id="166212at2759"/>
<feature type="region of interest" description="Disordered" evidence="1">
    <location>
        <begin position="643"/>
        <end position="665"/>
    </location>
</feature>
<dbReference type="Pfam" id="PF00027">
    <property type="entry name" value="cNMP_binding"/>
    <property type="match status" value="1"/>
</dbReference>
<dbReference type="Proteomes" id="UP000663872">
    <property type="component" value="Unassembled WGS sequence"/>
</dbReference>
<dbReference type="Proteomes" id="UP000663869">
    <property type="component" value="Unassembled WGS sequence"/>
</dbReference>
<dbReference type="EMBL" id="CAJOBR010000411">
    <property type="protein sequence ID" value="CAF4506172.1"/>
    <property type="molecule type" value="Genomic_DNA"/>
</dbReference>
<dbReference type="EMBL" id="CAJNYU010000502">
    <property type="protein sequence ID" value="CAF3367173.1"/>
    <property type="molecule type" value="Genomic_DNA"/>
</dbReference>
<dbReference type="Proteomes" id="UP000663851">
    <property type="component" value="Unassembled WGS sequence"/>
</dbReference>
<comment type="caution">
    <text evidence="3">The sequence shown here is derived from an EMBL/GenBank/DDBJ whole genome shotgun (WGS) entry which is preliminary data.</text>
</comment>
<feature type="compositionally biased region" description="Polar residues" evidence="1">
    <location>
        <begin position="16"/>
        <end position="31"/>
    </location>
</feature>
<evidence type="ECO:0000256" key="1">
    <source>
        <dbReference type="SAM" id="MobiDB-lite"/>
    </source>
</evidence>
<dbReference type="SUPFAM" id="SSF51206">
    <property type="entry name" value="cAMP-binding domain-like"/>
    <property type="match status" value="2"/>
</dbReference>
<protein>
    <recommendedName>
        <fullName evidence="2">Cyclic nucleotide-binding domain-containing protein</fullName>
    </recommendedName>
</protein>
<evidence type="ECO:0000313" key="10">
    <source>
        <dbReference type="Proteomes" id="UP000663825"/>
    </source>
</evidence>
<feature type="region of interest" description="Disordered" evidence="1">
    <location>
        <begin position="1"/>
        <end position="31"/>
    </location>
</feature>
<dbReference type="Proteomes" id="UP000663862">
    <property type="component" value="Unassembled WGS sequence"/>
</dbReference>
<evidence type="ECO:0000313" key="3">
    <source>
        <dbReference type="EMBL" id="CAF3037770.1"/>
    </source>
</evidence>
<evidence type="ECO:0000313" key="9">
    <source>
        <dbReference type="EMBL" id="CAF4548488.1"/>
    </source>
</evidence>
<organism evidence="3 10">
    <name type="scientific">Rotaria socialis</name>
    <dbReference type="NCBI Taxonomy" id="392032"/>
    <lineage>
        <taxon>Eukaryota</taxon>
        <taxon>Metazoa</taxon>
        <taxon>Spiralia</taxon>
        <taxon>Gnathifera</taxon>
        <taxon>Rotifera</taxon>
        <taxon>Eurotatoria</taxon>
        <taxon>Bdelloidea</taxon>
        <taxon>Philodinida</taxon>
        <taxon>Philodinidae</taxon>
        <taxon>Rotaria</taxon>
    </lineage>
</organism>
<feature type="domain" description="Cyclic nucleotide-binding" evidence="2">
    <location>
        <begin position="223"/>
        <end position="333"/>
    </location>
</feature>
<dbReference type="Proteomes" id="UP000663825">
    <property type="component" value="Unassembled WGS sequence"/>
</dbReference>
<dbReference type="EMBL" id="CAJOBQ010002248">
    <property type="protein sequence ID" value="CAF4548488.1"/>
    <property type="molecule type" value="Genomic_DNA"/>
</dbReference>
<evidence type="ECO:0000313" key="6">
    <source>
        <dbReference type="EMBL" id="CAF3651317.1"/>
    </source>
</evidence>
<evidence type="ECO:0000313" key="7">
    <source>
        <dbReference type="EMBL" id="CAF4346916.1"/>
    </source>
</evidence>
<dbReference type="InterPro" id="IPR014710">
    <property type="entry name" value="RmlC-like_jellyroll"/>
</dbReference>
<proteinExistence type="predicted"/>
<evidence type="ECO:0000313" key="8">
    <source>
        <dbReference type="EMBL" id="CAF4506172.1"/>
    </source>
</evidence>
<dbReference type="Proteomes" id="UP000663833">
    <property type="component" value="Unassembled WGS sequence"/>
</dbReference>
<evidence type="ECO:0000313" key="5">
    <source>
        <dbReference type="EMBL" id="CAF3367173.1"/>
    </source>
</evidence>
<evidence type="ECO:0000259" key="2">
    <source>
        <dbReference type="PROSITE" id="PS50042"/>
    </source>
</evidence>
<reference evidence="3" key="1">
    <citation type="submission" date="2021-02" db="EMBL/GenBank/DDBJ databases">
        <authorList>
            <person name="Nowell W R."/>
        </authorList>
    </citation>
    <scope>NUCLEOTIDE SEQUENCE</scope>
</reference>
<dbReference type="InterPro" id="IPR018488">
    <property type="entry name" value="cNMP-bd_CS"/>
</dbReference>
<dbReference type="PANTHER" id="PTHR23011:SF28">
    <property type="entry name" value="CYCLIC NUCLEOTIDE-BINDING DOMAIN CONTAINING PROTEIN"/>
    <property type="match status" value="1"/>
</dbReference>
<dbReference type="EMBL" id="CAJNYD010004959">
    <property type="protein sequence ID" value="CAF3651317.1"/>
    <property type="molecule type" value="Genomic_DNA"/>
</dbReference>
<dbReference type="PANTHER" id="PTHR23011">
    <property type="entry name" value="CYCLIC NUCLEOTIDE-BINDING DOMAIN CONTAINING PROTEIN"/>
    <property type="match status" value="1"/>
</dbReference>
<evidence type="ECO:0000313" key="4">
    <source>
        <dbReference type="EMBL" id="CAF3335321.1"/>
    </source>
</evidence>
<dbReference type="InterPro" id="IPR018490">
    <property type="entry name" value="cNMP-bd_dom_sf"/>
</dbReference>
<sequence>MSISLHCHVPRDKSRQSNAFRSKSQPSVEQRSSIYQPLNPIVAHPMKTYFENILHLTPYRFITVSNSFVNRTRISPSSSIFVQSDRSTHGKTGQPSAVSVYSNHSTNVNSFYENRFLPSKLTLKFRRAGNLVLFAMYWCKFARKKNQQRSVLYQSYLQTAGPTEKYMFDKSNFKIQAFEILPVVQKFFKQTANERIMDNAEQIRKCLSDIKPFTRLPIQFQDDLLRLAWYECHLDKRTIVRQGERAAYFYIILSGSAIPTYKRAADGNIETLDVLKRGCTFGEKGIMANSTQSFTVTSQTKIELLVLWKEDFKSIFMSTDRHCSKDNIEFLKNHVPFLHGFPVERLTETPNSIQHCHFRQLEVIAKDSRRMQHLFIVKKGSLDVWKRLDPSDSVRTMTKKNSVQVEEQTLDDEDEATGDNRTLFSEVQLSGDINESASHDSGLEADFRLSRLRRTSVEDQRISSALSAATRMVNNDVKKFPGLVDKRDRLLLIDYDKLSVASNTTKSTSTNAHAQPRRSTIKTPVKSKLINPDAMFYVHVKTINEGQHFGLTDMLFPNQPVLTLVSNECECILLNKSSFIHLASDPFKQSMRRSEIPFPNDTAFYKTYHTNELWKRFSKQVYLDAFGRINQQHPKNIKHSSNINERKHHQQQQQQQQKTILIGAA</sequence>
<dbReference type="AlphaFoldDB" id="A0A817MBF2"/>
<dbReference type="CDD" id="cd00038">
    <property type="entry name" value="CAP_ED"/>
    <property type="match status" value="1"/>
</dbReference>
<dbReference type="EMBL" id="CAJNXB010000230">
    <property type="protein sequence ID" value="CAF3037770.1"/>
    <property type="molecule type" value="Genomic_DNA"/>
</dbReference>
<dbReference type="InterPro" id="IPR000595">
    <property type="entry name" value="cNMP-bd_dom"/>
</dbReference>